<dbReference type="GO" id="GO:0003735">
    <property type="term" value="F:structural constituent of ribosome"/>
    <property type="evidence" value="ECO:0007669"/>
    <property type="project" value="InterPro"/>
</dbReference>
<protein>
    <recommendedName>
        <fullName evidence="4 5">Large ribosomal subunit protein bL33</fullName>
    </recommendedName>
</protein>
<reference evidence="6 7" key="1">
    <citation type="journal article" date="2019" name="Nat. Med.">
        <title>A library of human gut bacterial isolates paired with longitudinal multiomics data enables mechanistic microbiome research.</title>
        <authorList>
            <person name="Poyet M."/>
            <person name="Groussin M."/>
            <person name="Gibbons S.M."/>
            <person name="Avila-Pacheco J."/>
            <person name="Jiang X."/>
            <person name="Kearney S.M."/>
            <person name="Perrotta A.R."/>
            <person name="Berdy B."/>
            <person name="Zhao S."/>
            <person name="Lieberman T.D."/>
            <person name="Swanson P.K."/>
            <person name="Smith M."/>
            <person name="Roesemann S."/>
            <person name="Alexander J.E."/>
            <person name="Rich S.A."/>
            <person name="Livny J."/>
            <person name="Vlamakis H."/>
            <person name="Clish C."/>
            <person name="Bullock K."/>
            <person name="Deik A."/>
            <person name="Scott J."/>
            <person name="Pierce K.A."/>
            <person name="Xavier R.J."/>
            <person name="Alm E.J."/>
        </authorList>
    </citation>
    <scope>NUCLEOTIDE SEQUENCE [LARGE SCALE GENOMIC DNA]</scope>
    <source>
        <strain evidence="6 7">BIOML-A198</strain>
    </source>
</reference>
<dbReference type="GeneID" id="60058329"/>
<dbReference type="HAMAP" id="MF_00294">
    <property type="entry name" value="Ribosomal_bL33"/>
    <property type="match status" value="1"/>
</dbReference>
<accession>A0A173TG49</accession>
<dbReference type="InterPro" id="IPR018264">
    <property type="entry name" value="Ribosomal_bL33_CS"/>
</dbReference>
<name>A0A173TG49_9FIRM</name>
<dbReference type="NCBIfam" id="NF001860">
    <property type="entry name" value="PRK00595.1"/>
    <property type="match status" value="1"/>
</dbReference>
<dbReference type="EMBL" id="WMQE01000003">
    <property type="protein sequence ID" value="MTK20154.1"/>
    <property type="molecule type" value="Genomic_DNA"/>
</dbReference>
<dbReference type="NCBIfam" id="TIGR01023">
    <property type="entry name" value="rpmG_bact"/>
    <property type="match status" value="1"/>
</dbReference>
<evidence type="ECO:0000313" key="6">
    <source>
        <dbReference type="EMBL" id="MTK20154.1"/>
    </source>
</evidence>
<dbReference type="PROSITE" id="PS00582">
    <property type="entry name" value="RIBOSOMAL_L33"/>
    <property type="match status" value="1"/>
</dbReference>
<dbReference type="Gene3D" id="2.20.28.120">
    <property type="entry name" value="Ribosomal protein L33"/>
    <property type="match status" value="1"/>
</dbReference>
<dbReference type="GO" id="GO:1990904">
    <property type="term" value="C:ribonucleoprotein complex"/>
    <property type="evidence" value="ECO:0007669"/>
    <property type="project" value="UniProtKB-KW"/>
</dbReference>
<keyword evidence="3 5" id="KW-0687">Ribonucleoprotein</keyword>
<comment type="caution">
    <text evidence="6">The sequence shown here is derived from an EMBL/GenBank/DDBJ whole genome shotgun (WGS) entry which is preliminary data.</text>
</comment>
<dbReference type="PANTHER" id="PTHR43168">
    <property type="entry name" value="50S RIBOSOMAL PROTEIN L33, CHLOROPLASTIC"/>
    <property type="match status" value="1"/>
</dbReference>
<sequence>MRTKVILACDECLSRNYSTVKNKQTHSERLVVKKFCKRCGKHTMHKETK</sequence>
<keyword evidence="2 5" id="KW-0689">Ribosomal protein</keyword>
<evidence type="ECO:0000256" key="5">
    <source>
        <dbReference type="HAMAP-Rule" id="MF_00294"/>
    </source>
</evidence>
<dbReference type="InterPro" id="IPR011332">
    <property type="entry name" value="Ribosomal_zn-bd"/>
</dbReference>
<dbReference type="GO" id="GO:0005737">
    <property type="term" value="C:cytoplasm"/>
    <property type="evidence" value="ECO:0007669"/>
    <property type="project" value="UniProtKB-ARBA"/>
</dbReference>
<dbReference type="InterPro" id="IPR001705">
    <property type="entry name" value="Ribosomal_bL33"/>
</dbReference>
<evidence type="ECO:0000256" key="4">
    <source>
        <dbReference type="ARBA" id="ARBA00035176"/>
    </source>
</evidence>
<organism evidence="6 7">
    <name type="scientific">Turicibacter sanguinis</name>
    <dbReference type="NCBI Taxonomy" id="154288"/>
    <lineage>
        <taxon>Bacteria</taxon>
        <taxon>Bacillati</taxon>
        <taxon>Bacillota</taxon>
        <taxon>Erysipelotrichia</taxon>
        <taxon>Erysipelotrichales</taxon>
        <taxon>Turicibacteraceae</taxon>
        <taxon>Turicibacter</taxon>
    </lineage>
</organism>
<dbReference type="Proteomes" id="UP000487649">
    <property type="component" value="Unassembled WGS sequence"/>
</dbReference>
<dbReference type="GO" id="GO:0005840">
    <property type="term" value="C:ribosome"/>
    <property type="evidence" value="ECO:0007669"/>
    <property type="project" value="UniProtKB-KW"/>
</dbReference>
<evidence type="ECO:0000256" key="1">
    <source>
        <dbReference type="ARBA" id="ARBA00007596"/>
    </source>
</evidence>
<dbReference type="PANTHER" id="PTHR43168:SF2">
    <property type="entry name" value="LARGE RIBOSOMAL SUBUNIT PROTEIN BL33C"/>
    <property type="match status" value="1"/>
</dbReference>
<dbReference type="InterPro" id="IPR038584">
    <property type="entry name" value="Ribosomal_bL33_sf"/>
</dbReference>
<dbReference type="RefSeq" id="WP_081448230.1">
    <property type="nucleotide sequence ID" value="NZ_CABJBH010000002.1"/>
</dbReference>
<dbReference type="OrthoDB" id="197660at2"/>
<proteinExistence type="inferred from homology"/>
<evidence type="ECO:0000313" key="7">
    <source>
        <dbReference type="Proteomes" id="UP000487649"/>
    </source>
</evidence>
<dbReference type="GO" id="GO:0006412">
    <property type="term" value="P:translation"/>
    <property type="evidence" value="ECO:0007669"/>
    <property type="project" value="UniProtKB-UniRule"/>
</dbReference>
<comment type="similarity">
    <text evidence="1 5">Belongs to the bacterial ribosomal protein bL33 family.</text>
</comment>
<evidence type="ECO:0000256" key="2">
    <source>
        <dbReference type="ARBA" id="ARBA00022980"/>
    </source>
</evidence>
<gene>
    <name evidence="5 6" type="primary">rpmG</name>
    <name evidence="6" type="ORF">GMA92_01720</name>
</gene>
<dbReference type="Pfam" id="PF00471">
    <property type="entry name" value="Ribosomal_L33"/>
    <property type="match status" value="1"/>
</dbReference>
<dbReference type="AlphaFoldDB" id="A0A173TG49"/>
<dbReference type="SUPFAM" id="SSF57829">
    <property type="entry name" value="Zn-binding ribosomal proteins"/>
    <property type="match status" value="1"/>
</dbReference>
<dbReference type="NCBIfam" id="NF001764">
    <property type="entry name" value="PRK00504.1"/>
    <property type="match status" value="1"/>
</dbReference>
<evidence type="ECO:0000256" key="3">
    <source>
        <dbReference type="ARBA" id="ARBA00023274"/>
    </source>
</evidence>